<evidence type="ECO:0008006" key="4">
    <source>
        <dbReference type="Google" id="ProtNLM"/>
    </source>
</evidence>
<gene>
    <name evidence="2" type="ORF">PCOR1329_LOCUS78284</name>
</gene>
<name>A0ABN9XPQ9_9DINO</name>
<protein>
    <recommendedName>
        <fullName evidence="4">Subtilisin</fullName>
    </recommendedName>
</protein>
<dbReference type="Gene3D" id="1.25.40.20">
    <property type="entry name" value="Ankyrin repeat-containing domain"/>
    <property type="match status" value="1"/>
</dbReference>
<comment type="caution">
    <text evidence="2">The sequence shown here is derived from an EMBL/GenBank/DDBJ whole genome shotgun (WGS) entry which is preliminary data.</text>
</comment>
<evidence type="ECO:0000313" key="3">
    <source>
        <dbReference type="Proteomes" id="UP001189429"/>
    </source>
</evidence>
<keyword evidence="3" id="KW-1185">Reference proteome</keyword>
<accession>A0ABN9XPQ9</accession>
<keyword evidence="1" id="KW-0812">Transmembrane</keyword>
<evidence type="ECO:0000256" key="1">
    <source>
        <dbReference type="SAM" id="Phobius"/>
    </source>
</evidence>
<dbReference type="InterPro" id="IPR036770">
    <property type="entry name" value="Ankyrin_rpt-contain_sf"/>
</dbReference>
<organism evidence="2 3">
    <name type="scientific">Prorocentrum cordatum</name>
    <dbReference type="NCBI Taxonomy" id="2364126"/>
    <lineage>
        <taxon>Eukaryota</taxon>
        <taxon>Sar</taxon>
        <taxon>Alveolata</taxon>
        <taxon>Dinophyceae</taxon>
        <taxon>Prorocentrales</taxon>
        <taxon>Prorocentraceae</taxon>
        <taxon>Prorocentrum</taxon>
    </lineage>
</organism>
<reference evidence="2" key="1">
    <citation type="submission" date="2023-10" db="EMBL/GenBank/DDBJ databases">
        <authorList>
            <person name="Chen Y."/>
            <person name="Shah S."/>
            <person name="Dougan E. K."/>
            <person name="Thang M."/>
            <person name="Chan C."/>
        </authorList>
    </citation>
    <scope>NUCLEOTIDE SEQUENCE [LARGE SCALE GENOMIC DNA]</scope>
</reference>
<dbReference type="EMBL" id="CAUYUJ010020904">
    <property type="protein sequence ID" value="CAK0901282.1"/>
    <property type="molecule type" value="Genomic_DNA"/>
</dbReference>
<sequence length="181" mass="19688">MLAAEGGWANVVKRAPQLGGSTDRFELARYIVEHTSVDLDLVDSGGFNATDIAAIWGFYSEQEKGFNSNVADIVNYLKDHGLEYTWRGAIIGGDFDRINDFLENGQDIEERTGYYCEGGYQMTGVQMAFKYGRFAVARYLMVLGGPAVAVAFGTSTFLKGKGGGGSLPYIGEVPLPFPLDE</sequence>
<keyword evidence="1" id="KW-1133">Transmembrane helix</keyword>
<dbReference type="Proteomes" id="UP001189429">
    <property type="component" value="Unassembled WGS sequence"/>
</dbReference>
<proteinExistence type="predicted"/>
<dbReference type="SUPFAM" id="SSF48403">
    <property type="entry name" value="Ankyrin repeat"/>
    <property type="match status" value="1"/>
</dbReference>
<keyword evidence="1" id="KW-0472">Membrane</keyword>
<evidence type="ECO:0000313" key="2">
    <source>
        <dbReference type="EMBL" id="CAK0901282.1"/>
    </source>
</evidence>
<feature type="transmembrane region" description="Helical" evidence="1">
    <location>
        <begin position="136"/>
        <end position="158"/>
    </location>
</feature>